<reference evidence="6 7" key="1">
    <citation type="submission" date="2016-03" db="EMBL/GenBank/DDBJ databases">
        <title>Chemosynthetic sulphur-oxidizing symbionts of marine invertebrate animals are capable of nitrogen fixation.</title>
        <authorList>
            <person name="Petersen J.M."/>
            <person name="Kemper A."/>
            <person name="Gruber-Vodicka H."/>
            <person name="Cardini U."/>
            <person name="Geest Mvander."/>
            <person name="Kleiner M."/>
            <person name="Bulgheresi S."/>
            <person name="Fussmann M."/>
            <person name="Herbold C."/>
            <person name="Seah B.K.B."/>
            <person name="Antony C.Paul."/>
            <person name="Liu D."/>
            <person name="Belitz A."/>
            <person name="Weber M."/>
        </authorList>
    </citation>
    <scope>NUCLEOTIDE SEQUENCE [LARGE SCALE GENOMIC DNA]</scope>
    <source>
        <strain evidence="6">G_D</strain>
    </source>
</reference>
<name>A0A1E2ULF4_9GAMM</name>
<evidence type="ECO:0000256" key="2">
    <source>
        <dbReference type="ARBA" id="ARBA00022803"/>
    </source>
</evidence>
<comment type="caution">
    <text evidence="6">The sequence shown here is derived from an EMBL/GenBank/DDBJ whole genome shotgun (WGS) entry which is preliminary data.</text>
</comment>
<evidence type="ECO:0000313" key="6">
    <source>
        <dbReference type="EMBL" id="ODB95576.1"/>
    </source>
</evidence>
<dbReference type="Pfam" id="PF12895">
    <property type="entry name" value="ANAPC3"/>
    <property type="match status" value="1"/>
</dbReference>
<gene>
    <name evidence="6" type="ORF">A3196_01695</name>
</gene>
<evidence type="ECO:0000313" key="7">
    <source>
        <dbReference type="Proteomes" id="UP000094849"/>
    </source>
</evidence>
<dbReference type="SUPFAM" id="SSF48452">
    <property type="entry name" value="TPR-like"/>
    <property type="match status" value="2"/>
</dbReference>
<dbReference type="PROSITE" id="PS50005">
    <property type="entry name" value="TPR"/>
    <property type="match status" value="1"/>
</dbReference>
<dbReference type="SMART" id="SM00028">
    <property type="entry name" value="TPR"/>
    <property type="match status" value="10"/>
</dbReference>
<proteinExistence type="predicted"/>
<accession>A0A1E2ULF4</accession>
<feature type="region of interest" description="Disordered" evidence="4">
    <location>
        <begin position="22"/>
        <end position="44"/>
    </location>
</feature>
<dbReference type="RefSeq" id="WP_069024045.1">
    <property type="nucleotide sequence ID" value="NZ_LVJZ01000003.1"/>
</dbReference>
<dbReference type="Proteomes" id="UP000094849">
    <property type="component" value="Unassembled WGS sequence"/>
</dbReference>
<dbReference type="STRING" id="1818881.A3196_01695"/>
<evidence type="ECO:0000256" key="3">
    <source>
        <dbReference type="PROSITE-ProRule" id="PRU00339"/>
    </source>
</evidence>
<dbReference type="Gene3D" id="1.25.40.10">
    <property type="entry name" value="Tetratricopeptide repeat domain"/>
    <property type="match status" value="4"/>
</dbReference>
<dbReference type="PROSITE" id="PS51257">
    <property type="entry name" value="PROKAR_LIPOPROTEIN"/>
    <property type="match status" value="1"/>
</dbReference>
<sequence>MNKTATLICLLLLSACGSNPALKSPEPTSLEGKDPGSAQTGNGADKLSTDLVYHTLASEIAAQRGEQSMAFDHALQVARESRDPLSAERATSLALQANQPENALTAARLWIDVDPQELKAYQIAAIINIRANQLDEAISHLQQVITIANRNGQSGYVQAAAIAEKSGSPEKALALMQQLVPEDTYSSSALYALALVANRASQRVLALEYIDRSLKLEPGSTQSLVLRAHTLIAMKKEKQGVEFLQQAVQEYPSDIKLRHAYARILLEINQVDASLQQFLELNQQAPDNTDFSFSLGMIYMQLDQYDKAEQYLSNLTQSRAKRNEANFYLGAIAEEQQAYEQALDRYSRVEGKHLADAQVRIAKILSDQGNLKQARETLQRLRVNQSRNQLKFYMIEAELLREAREYATAHEVYSKALERFSDNIDLLYARGLNAADMKRVDLLEQDLRKILETHPQHADALNALGYTLADQTDRLQEAREYIVQALALKPESPAVLDSMGWVEYRLGNLPAALEHLQKAAEISNDAEIASHLGEVLWVMGEQEQALEIWKAALEREPDNRFIRPAMLRLGAED</sequence>
<dbReference type="InterPro" id="IPR011990">
    <property type="entry name" value="TPR-like_helical_dom_sf"/>
</dbReference>
<dbReference type="InterPro" id="IPR051012">
    <property type="entry name" value="CellSynth/LPSAsmb/PSIAsmb"/>
</dbReference>
<keyword evidence="7" id="KW-1185">Reference proteome</keyword>
<dbReference type="EMBL" id="LVJZ01000003">
    <property type="protein sequence ID" value="ODB95576.1"/>
    <property type="molecule type" value="Genomic_DNA"/>
</dbReference>
<feature type="chain" id="PRO_5009118973" evidence="5">
    <location>
        <begin position="24"/>
        <end position="573"/>
    </location>
</feature>
<dbReference type="PANTHER" id="PTHR45586">
    <property type="entry name" value="TPR REPEAT-CONTAINING PROTEIN PA4667"/>
    <property type="match status" value="1"/>
</dbReference>
<keyword evidence="5" id="KW-0732">Signal</keyword>
<feature type="signal peptide" evidence="5">
    <location>
        <begin position="1"/>
        <end position="23"/>
    </location>
</feature>
<protein>
    <submittedName>
        <fullName evidence="6">Uncharacterized protein</fullName>
    </submittedName>
</protein>
<evidence type="ECO:0000256" key="5">
    <source>
        <dbReference type="SAM" id="SignalP"/>
    </source>
</evidence>
<dbReference type="InterPro" id="IPR019734">
    <property type="entry name" value="TPR_rpt"/>
</dbReference>
<dbReference type="AlphaFoldDB" id="A0A1E2ULF4"/>
<organism evidence="6 7">
    <name type="scientific">Candidatus Thiodiazotropha endoloripes</name>
    <dbReference type="NCBI Taxonomy" id="1818881"/>
    <lineage>
        <taxon>Bacteria</taxon>
        <taxon>Pseudomonadati</taxon>
        <taxon>Pseudomonadota</taxon>
        <taxon>Gammaproteobacteria</taxon>
        <taxon>Chromatiales</taxon>
        <taxon>Sedimenticolaceae</taxon>
        <taxon>Candidatus Thiodiazotropha</taxon>
    </lineage>
</organism>
<dbReference type="Pfam" id="PF13432">
    <property type="entry name" value="TPR_16"/>
    <property type="match status" value="3"/>
</dbReference>
<keyword evidence="1" id="KW-0677">Repeat</keyword>
<feature type="repeat" description="TPR" evidence="3">
    <location>
        <begin position="526"/>
        <end position="559"/>
    </location>
</feature>
<keyword evidence="2 3" id="KW-0802">TPR repeat</keyword>
<dbReference type="PANTHER" id="PTHR45586:SF1">
    <property type="entry name" value="LIPOPOLYSACCHARIDE ASSEMBLY PROTEIN B"/>
    <property type="match status" value="1"/>
</dbReference>
<evidence type="ECO:0000256" key="1">
    <source>
        <dbReference type="ARBA" id="ARBA00022737"/>
    </source>
</evidence>
<evidence type="ECO:0000256" key="4">
    <source>
        <dbReference type="SAM" id="MobiDB-lite"/>
    </source>
</evidence>